<dbReference type="InterPro" id="IPR036390">
    <property type="entry name" value="WH_DNA-bd_sf"/>
</dbReference>
<evidence type="ECO:0000256" key="3">
    <source>
        <dbReference type="ARBA" id="ARBA00023015"/>
    </source>
</evidence>
<protein>
    <recommendedName>
        <fullName evidence="8 9">Histidine utilization repressor</fullName>
    </recommendedName>
</protein>
<dbReference type="InterPro" id="IPR036388">
    <property type="entry name" value="WH-like_DNA-bd_sf"/>
</dbReference>
<dbReference type="CDD" id="cd07377">
    <property type="entry name" value="WHTH_GntR"/>
    <property type="match status" value="1"/>
</dbReference>
<dbReference type="FunFam" id="1.10.10.10:FF:000079">
    <property type="entry name" value="GntR family transcriptional regulator"/>
    <property type="match status" value="1"/>
</dbReference>
<dbReference type="RefSeq" id="WP_099473861.1">
    <property type="nucleotide sequence ID" value="NZ_CP041025.1"/>
</dbReference>
<keyword evidence="5" id="KW-0804">Transcription</keyword>
<evidence type="ECO:0000256" key="7">
    <source>
        <dbReference type="ARBA" id="ARBA00060686"/>
    </source>
</evidence>
<dbReference type="PRINTS" id="PR00035">
    <property type="entry name" value="HTHGNTR"/>
</dbReference>
<dbReference type="Gene3D" id="1.10.10.10">
    <property type="entry name" value="Winged helix-like DNA-binding domain superfamily/Winged helix DNA-binding domain"/>
    <property type="match status" value="1"/>
</dbReference>
<dbReference type="EMBL" id="PDEM01000025">
    <property type="protein sequence ID" value="PHZ84062.1"/>
    <property type="molecule type" value="Genomic_DNA"/>
</dbReference>
<feature type="domain" description="HTH gntR-type" evidence="10">
    <location>
        <begin position="9"/>
        <end position="77"/>
    </location>
</feature>
<evidence type="ECO:0000259" key="10">
    <source>
        <dbReference type="PROSITE" id="PS50949"/>
    </source>
</evidence>
<dbReference type="PANTHER" id="PTHR44846:SF16">
    <property type="entry name" value="TRANSCRIPTIONAL REGULATOR PHNF-RELATED"/>
    <property type="match status" value="1"/>
</dbReference>
<proteinExistence type="predicted"/>
<evidence type="ECO:0000256" key="6">
    <source>
        <dbReference type="ARBA" id="ARBA00058362"/>
    </source>
</evidence>
<evidence type="ECO:0000313" key="11">
    <source>
        <dbReference type="EMBL" id="PHZ84062.1"/>
    </source>
</evidence>
<comment type="function">
    <text evidence="6">Repressor which binds to the hutP region in the histidine utilization (hut) operon. It blocks the expression of all the hut genes in the absence of inducer.</text>
</comment>
<comment type="caution">
    <text evidence="11">The sequence shown here is derived from an EMBL/GenBank/DDBJ whole genome shotgun (WGS) entry which is preliminary data.</text>
</comment>
<dbReference type="Gene3D" id="3.40.1410.10">
    <property type="entry name" value="Chorismate lyase-like"/>
    <property type="match status" value="1"/>
</dbReference>
<evidence type="ECO:0000256" key="9">
    <source>
        <dbReference type="NCBIfam" id="TIGR02018"/>
    </source>
</evidence>
<dbReference type="SMART" id="SM00345">
    <property type="entry name" value="HTH_GNTR"/>
    <property type="match status" value="1"/>
</dbReference>
<sequence>MEHSRKQVAPLYQKIKDHILNKIASGAWQPAERVPSENELVKEFDVSRMTTNRALKELTSEGYLVRVAGVGTFVADLHAQSHPLEIHNIAEEIRGRGHQHSAQVLSLDQLPATDSVAAQLNMAIGEPVFHSVILHLEQHIPIQIEDRFVNAAVAPDYGAQDFTCITPYDYLMRIAPLQKAEHVVKAILPKADVRDALQMTADEPCLLIKRRTWTRGKVASSAMLYHPGSRYELSGRFRP</sequence>
<dbReference type="Pfam" id="PF07702">
    <property type="entry name" value="UTRA"/>
    <property type="match status" value="1"/>
</dbReference>
<keyword evidence="2" id="KW-0369">Histidine metabolism</keyword>
<name>A0A2G4YP08_9PROT</name>
<dbReference type="GO" id="GO:0003700">
    <property type="term" value="F:DNA-binding transcription factor activity"/>
    <property type="evidence" value="ECO:0007669"/>
    <property type="project" value="UniProtKB-UniRule"/>
</dbReference>
<dbReference type="InParanoid" id="A0A2G4YP08"/>
<organism evidence="11 12">
    <name type="scientific">Paremcibacter congregatus</name>
    <dbReference type="NCBI Taxonomy" id="2043170"/>
    <lineage>
        <taxon>Bacteria</taxon>
        <taxon>Pseudomonadati</taxon>
        <taxon>Pseudomonadota</taxon>
        <taxon>Alphaproteobacteria</taxon>
        <taxon>Emcibacterales</taxon>
        <taxon>Emcibacteraceae</taxon>
        <taxon>Paremcibacter</taxon>
    </lineage>
</organism>
<dbReference type="InterPro" id="IPR011663">
    <property type="entry name" value="UTRA"/>
</dbReference>
<dbReference type="OrthoDB" id="9808698at2"/>
<comment type="pathway">
    <text evidence="7">Amino-acid degradation; L-histidine degradation into L-glutamate [regulation].</text>
</comment>
<keyword evidence="3" id="KW-0805">Transcription regulation</keyword>
<evidence type="ECO:0000313" key="12">
    <source>
        <dbReference type="Proteomes" id="UP000229730"/>
    </source>
</evidence>
<dbReference type="InterPro" id="IPR050679">
    <property type="entry name" value="Bact_HTH_transcr_reg"/>
</dbReference>
<dbReference type="SMART" id="SM00866">
    <property type="entry name" value="UTRA"/>
    <property type="match status" value="1"/>
</dbReference>
<reference evidence="11 12" key="1">
    <citation type="submission" date="2017-10" db="EMBL/GenBank/DDBJ databases">
        <title>Frigbacter circumglobatus gen. nov. sp. nov., isolated from sediment cultured in situ.</title>
        <authorList>
            <person name="Zhao Z."/>
        </authorList>
    </citation>
    <scope>NUCLEOTIDE SEQUENCE [LARGE SCALE GENOMIC DNA]</scope>
    <source>
        <strain evidence="11 12">ZYL</strain>
    </source>
</reference>
<dbReference type="GO" id="GO:0006547">
    <property type="term" value="P:L-histidine metabolic process"/>
    <property type="evidence" value="ECO:0007669"/>
    <property type="project" value="UniProtKB-UniRule"/>
</dbReference>
<dbReference type="GO" id="GO:0003677">
    <property type="term" value="F:DNA binding"/>
    <property type="evidence" value="ECO:0007669"/>
    <property type="project" value="UniProtKB-UniRule"/>
</dbReference>
<keyword evidence="1" id="KW-0678">Repressor</keyword>
<dbReference type="Proteomes" id="UP000229730">
    <property type="component" value="Unassembled WGS sequence"/>
</dbReference>
<dbReference type="InterPro" id="IPR010248">
    <property type="entry name" value="His_ut_repres"/>
</dbReference>
<dbReference type="PROSITE" id="PS50949">
    <property type="entry name" value="HTH_GNTR"/>
    <property type="match status" value="1"/>
</dbReference>
<gene>
    <name evidence="11" type="primary">hutC</name>
    <name evidence="11" type="ORF">CRD36_12725</name>
</gene>
<evidence type="ECO:0000256" key="1">
    <source>
        <dbReference type="ARBA" id="ARBA00022491"/>
    </source>
</evidence>
<dbReference type="InterPro" id="IPR000524">
    <property type="entry name" value="Tscrpt_reg_HTH_GntR"/>
</dbReference>
<dbReference type="AlphaFoldDB" id="A0A2G4YP08"/>
<keyword evidence="4" id="KW-0238">DNA-binding</keyword>
<evidence type="ECO:0000256" key="8">
    <source>
        <dbReference type="ARBA" id="ARBA00071620"/>
    </source>
</evidence>
<dbReference type="GO" id="GO:0045892">
    <property type="term" value="P:negative regulation of DNA-templated transcription"/>
    <property type="evidence" value="ECO:0007669"/>
    <property type="project" value="UniProtKB-UniRule"/>
</dbReference>
<keyword evidence="12" id="KW-1185">Reference proteome</keyword>
<evidence type="ECO:0000256" key="5">
    <source>
        <dbReference type="ARBA" id="ARBA00023163"/>
    </source>
</evidence>
<dbReference type="InterPro" id="IPR028978">
    <property type="entry name" value="Chorismate_lyase_/UTRA_dom_sf"/>
</dbReference>
<dbReference type="Pfam" id="PF00392">
    <property type="entry name" value="GntR"/>
    <property type="match status" value="1"/>
</dbReference>
<dbReference type="SUPFAM" id="SSF46785">
    <property type="entry name" value="Winged helix' DNA-binding domain"/>
    <property type="match status" value="1"/>
</dbReference>
<evidence type="ECO:0000256" key="2">
    <source>
        <dbReference type="ARBA" id="ARBA00022808"/>
    </source>
</evidence>
<accession>A0A2G4YP08</accession>
<dbReference type="FunFam" id="3.40.1410.10:FF:000004">
    <property type="entry name" value="Histidine utilization repressor"/>
    <property type="match status" value="1"/>
</dbReference>
<dbReference type="PANTHER" id="PTHR44846">
    <property type="entry name" value="MANNOSYL-D-GLYCERATE TRANSPORT/METABOLISM SYSTEM REPRESSOR MNGR-RELATED"/>
    <property type="match status" value="1"/>
</dbReference>
<evidence type="ECO:0000256" key="4">
    <source>
        <dbReference type="ARBA" id="ARBA00023125"/>
    </source>
</evidence>
<dbReference type="SUPFAM" id="SSF64288">
    <property type="entry name" value="Chorismate lyase-like"/>
    <property type="match status" value="1"/>
</dbReference>
<dbReference type="NCBIfam" id="TIGR02018">
    <property type="entry name" value="his_ut_repres"/>
    <property type="match status" value="1"/>
</dbReference>